<organism evidence="2 3">
    <name type="scientific">Mycena sanguinolenta</name>
    <dbReference type="NCBI Taxonomy" id="230812"/>
    <lineage>
        <taxon>Eukaryota</taxon>
        <taxon>Fungi</taxon>
        <taxon>Dikarya</taxon>
        <taxon>Basidiomycota</taxon>
        <taxon>Agaricomycotina</taxon>
        <taxon>Agaricomycetes</taxon>
        <taxon>Agaricomycetidae</taxon>
        <taxon>Agaricales</taxon>
        <taxon>Marasmiineae</taxon>
        <taxon>Mycenaceae</taxon>
        <taxon>Mycena</taxon>
    </lineage>
</organism>
<dbReference type="PANTHER" id="PTHR39398">
    <property type="entry name" value="YALI0F14311P"/>
    <property type="match status" value="1"/>
</dbReference>
<proteinExistence type="predicted"/>
<dbReference type="EMBL" id="JACAZH010000017">
    <property type="protein sequence ID" value="KAF7348290.1"/>
    <property type="molecule type" value="Genomic_DNA"/>
</dbReference>
<evidence type="ECO:0000313" key="3">
    <source>
        <dbReference type="Proteomes" id="UP000623467"/>
    </source>
</evidence>
<accession>A0A8H6XXZ1</accession>
<evidence type="ECO:0000313" key="2">
    <source>
        <dbReference type="EMBL" id="KAF7348290.1"/>
    </source>
</evidence>
<comment type="caution">
    <text evidence="2">The sequence shown here is derived from an EMBL/GenBank/DDBJ whole genome shotgun (WGS) entry which is preliminary data.</text>
</comment>
<protein>
    <submittedName>
        <fullName evidence="2">Pre-mrna-splicing factor cwc22</fullName>
    </submittedName>
</protein>
<keyword evidence="3" id="KW-1185">Reference proteome</keyword>
<sequence length="340" mass="38421">MSATSNWRNVESPRGGNSMRGGNRAKPAFTAPRRKMEHIASVSRSSGLEKDGDALKNFDVQDEYRAFIQGKLDDIWAKYPRNSTESEAQTRQRIDAQENVLILFRKLREGILSSQRADQFTLEVYETSLYLGVLFDSPRHISPVIPALMSYIRLPSTKLDRNYIDPVLVCLLHQLVAAYPSQREFHASLASVPKAFFGDGSPARVWITSLAGCIRTHNYAKIDNLTQTAALPTADTAPSSALLQNRELPRKALYHLIASLRSRTREMAWTILRSAYRELSCQVDPQLNTRPWLDRSLGLRSDLPGQCSIGLDEWLERESGLGHVRRKDGVEGRWIVCKPR</sequence>
<dbReference type="PANTHER" id="PTHR39398:SF1">
    <property type="entry name" value="CSN8_PSMD8_EIF3K DOMAIN-CONTAINING PROTEIN"/>
    <property type="match status" value="1"/>
</dbReference>
<evidence type="ECO:0000256" key="1">
    <source>
        <dbReference type="SAM" id="MobiDB-lite"/>
    </source>
</evidence>
<dbReference type="Proteomes" id="UP000623467">
    <property type="component" value="Unassembled WGS sequence"/>
</dbReference>
<name>A0A8H6XXZ1_9AGAR</name>
<feature type="region of interest" description="Disordered" evidence="1">
    <location>
        <begin position="1"/>
        <end position="29"/>
    </location>
</feature>
<dbReference type="AlphaFoldDB" id="A0A8H6XXZ1"/>
<dbReference type="OrthoDB" id="2100128at2759"/>
<reference evidence="2" key="1">
    <citation type="submission" date="2020-05" db="EMBL/GenBank/DDBJ databases">
        <title>Mycena genomes resolve the evolution of fungal bioluminescence.</title>
        <authorList>
            <person name="Tsai I.J."/>
        </authorList>
    </citation>
    <scope>NUCLEOTIDE SEQUENCE</scope>
    <source>
        <strain evidence="2">160909Yilan</strain>
    </source>
</reference>
<gene>
    <name evidence="2" type="ORF">MSAN_01782700</name>
</gene>